<evidence type="ECO:0000256" key="3">
    <source>
        <dbReference type="ARBA" id="ARBA00022448"/>
    </source>
</evidence>
<dbReference type="Proteomes" id="UP000307378">
    <property type="component" value="Unassembled WGS sequence"/>
</dbReference>
<evidence type="ECO:0000259" key="10">
    <source>
        <dbReference type="PROSITE" id="PS50928"/>
    </source>
</evidence>
<dbReference type="EMBL" id="STGU01000032">
    <property type="protein sequence ID" value="THV29759.1"/>
    <property type="molecule type" value="Genomic_DNA"/>
</dbReference>
<dbReference type="GO" id="GO:0006865">
    <property type="term" value="P:amino acid transport"/>
    <property type="evidence" value="ECO:0007669"/>
    <property type="project" value="TreeGrafter"/>
</dbReference>
<comment type="subcellular location">
    <subcellularLocation>
        <location evidence="1">Cell inner membrane</location>
        <topology evidence="1">Multi-pass membrane protein</topology>
    </subcellularLocation>
    <subcellularLocation>
        <location evidence="9">Cell membrane</location>
        <topology evidence="9">Multi-pass membrane protein</topology>
    </subcellularLocation>
</comment>
<dbReference type="PANTHER" id="PTHR30614">
    <property type="entry name" value="MEMBRANE COMPONENT OF AMINO ACID ABC TRANSPORTER"/>
    <property type="match status" value="1"/>
</dbReference>
<dbReference type="RefSeq" id="WP_110794132.1">
    <property type="nucleotide sequence ID" value="NZ_STGU01000032.1"/>
</dbReference>
<dbReference type="Gene3D" id="1.10.3720.10">
    <property type="entry name" value="MetI-like"/>
    <property type="match status" value="1"/>
</dbReference>
<evidence type="ECO:0000256" key="2">
    <source>
        <dbReference type="ARBA" id="ARBA00010072"/>
    </source>
</evidence>
<sequence length="228" mass="25229">MDMDFLSTSIPVLLQGLSKTLILTILSVAIGFHLGLALAVVRMSEQRFLANIAKYYSMVFRGTPLLVQLFLFYYGLAQIPFIKGNAVTWWLVSDGTRCAVMAIALNTAAYTSEILRGGLLSIPSGLKEAAKASGMSRFTCFRRIEFPLAIRQALPAYGNELILVVKGTSLASTITVLEITGYAKRLMSQTFAIFEVFTLAGIIYLIINLVLVMMIRLLEGHLMRHEPR</sequence>
<dbReference type="PROSITE" id="PS50928">
    <property type="entry name" value="ABC_TM1"/>
    <property type="match status" value="1"/>
</dbReference>
<dbReference type="NCBIfam" id="TIGR01726">
    <property type="entry name" value="HEQRo_perm_3TM"/>
    <property type="match status" value="1"/>
</dbReference>
<dbReference type="InterPro" id="IPR010065">
    <property type="entry name" value="AA_ABC_transptr_permease_3TM"/>
</dbReference>
<feature type="transmembrane region" description="Helical" evidence="9">
    <location>
        <begin position="191"/>
        <end position="218"/>
    </location>
</feature>
<comment type="similarity">
    <text evidence="2">Belongs to the binding-protein-dependent transport system permease family. HisMQ subfamily.</text>
</comment>
<keyword evidence="7 9" id="KW-1133">Transmembrane helix</keyword>
<proteinExistence type="inferred from homology"/>
<accession>A0A4S8PMH9</accession>
<comment type="caution">
    <text evidence="11">The sequence shown here is derived from an EMBL/GenBank/DDBJ whole genome shotgun (WGS) entry which is preliminary data.</text>
</comment>
<dbReference type="InterPro" id="IPR000515">
    <property type="entry name" value="MetI-like"/>
</dbReference>
<gene>
    <name evidence="11" type="ORF">FAA86_23480</name>
</gene>
<evidence type="ECO:0000313" key="11">
    <source>
        <dbReference type="EMBL" id="THV29759.1"/>
    </source>
</evidence>
<feature type="transmembrane region" description="Helical" evidence="9">
    <location>
        <begin position="62"/>
        <end position="82"/>
    </location>
</feature>
<evidence type="ECO:0000256" key="4">
    <source>
        <dbReference type="ARBA" id="ARBA00022475"/>
    </source>
</evidence>
<keyword evidence="6 9" id="KW-0812">Transmembrane</keyword>
<protein>
    <submittedName>
        <fullName evidence="11">ABC transporter permease</fullName>
    </submittedName>
</protein>
<feature type="domain" description="ABC transmembrane type-1" evidence="10">
    <location>
        <begin position="17"/>
        <end position="215"/>
    </location>
</feature>
<dbReference type="PANTHER" id="PTHR30614:SF10">
    <property type="entry name" value="ARGININE ABC TRANSPORTER PERMEASE PROTEIN ARTM"/>
    <property type="match status" value="1"/>
</dbReference>
<evidence type="ECO:0000256" key="5">
    <source>
        <dbReference type="ARBA" id="ARBA00022519"/>
    </source>
</evidence>
<keyword evidence="5" id="KW-0997">Cell inner membrane</keyword>
<dbReference type="GO" id="GO:0043190">
    <property type="term" value="C:ATP-binding cassette (ABC) transporter complex"/>
    <property type="evidence" value="ECO:0007669"/>
    <property type="project" value="InterPro"/>
</dbReference>
<dbReference type="CDD" id="cd06261">
    <property type="entry name" value="TM_PBP2"/>
    <property type="match status" value="1"/>
</dbReference>
<reference evidence="11 12" key="1">
    <citation type="submission" date="2019-04" db="EMBL/GenBank/DDBJ databases">
        <title>genome sequence of strain W3.</title>
        <authorList>
            <person name="Gao J."/>
            <person name="Sun J."/>
        </authorList>
    </citation>
    <scope>NUCLEOTIDE SEQUENCE [LARGE SCALE GENOMIC DNA]</scope>
    <source>
        <strain evidence="11 12">W3</strain>
    </source>
</reference>
<dbReference type="AlphaFoldDB" id="A0A4S8PMH9"/>
<name>A0A4S8PMH9_9HYPH</name>
<evidence type="ECO:0000256" key="6">
    <source>
        <dbReference type="ARBA" id="ARBA00022692"/>
    </source>
</evidence>
<keyword evidence="8 9" id="KW-0472">Membrane</keyword>
<feature type="transmembrane region" description="Helical" evidence="9">
    <location>
        <begin position="20"/>
        <end position="41"/>
    </location>
</feature>
<dbReference type="Pfam" id="PF00528">
    <property type="entry name" value="BPD_transp_1"/>
    <property type="match status" value="1"/>
</dbReference>
<evidence type="ECO:0000313" key="12">
    <source>
        <dbReference type="Proteomes" id="UP000307378"/>
    </source>
</evidence>
<dbReference type="GO" id="GO:0022857">
    <property type="term" value="F:transmembrane transporter activity"/>
    <property type="evidence" value="ECO:0007669"/>
    <property type="project" value="InterPro"/>
</dbReference>
<keyword evidence="4" id="KW-1003">Cell membrane</keyword>
<evidence type="ECO:0000256" key="9">
    <source>
        <dbReference type="RuleBase" id="RU363032"/>
    </source>
</evidence>
<dbReference type="InterPro" id="IPR043429">
    <property type="entry name" value="ArtM/GltK/GlnP/TcyL/YhdX-like"/>
</dbReference>
<evidence type="ECO:0000256" key="7">
    <source>
        <dbReference type="ARBA" id="ARBA00022989"/>
    </source>
</evidence>
<dbReference type="InterPro" id="IPR035906">
    <property type="entry name" value="MetI-like_sf"/>
</dbReference>
<dbReference type="SUPFAM" id="SSF161098">
    <property type="entry name" value="MetI-like"/>
    <property type="match status" value="1"/>
</dbReference>
<evidence type="ECO:0000256" key="8">
    <source>
        <dbReference type="ARBA" id="ARBA00023136"/>
    </source>
</evidence>
<evidence type="ECO:0000256" key="1">
    <source>
        <dbReference type="ARBA" id="ARBA00004429"/>
    </source>
</evidence>
<keyword evidence="3 9" id="KW-0813">Transport</keyword>
<organism evidence="11 12">
    <name type="scientific">Rhizobium rosettiformans W3</name>
    <dbReference type="NCBI Taxonomy" id="538378"/>
    <lineage>
        <taxon>Bacteria</taxon>
        <taxon>Pseudomonadati</taxon>
        <taxon>Pseudomonadota</taxon>
        <taxon>Alphaproteobacteria</taxon>
        <taxon>Hyphomicrobiales</taxon>
        <taxon>Rhizobiaceae</taxon>
        <taxon>Rhizobium/Agrobacterium group</taxon>
        <taxon>Rhizobium</taxon>
    </lineage>
</organism>